<dbReference type="GO" id="GO:0005829">
    <property type="term" value="C:cytosol"/>
    <property type="evidence" value="ECO:0007669"/>
    <property type="project" value="TreeGrafter"/>
</dbReference>
<name>A0AAD3MNL1_LATJO</name>
<accession>A0AAD3MNL1</accession>
<evidence type="ECO:0000256" key="4">
    <source>
        <dbReference type="ARBA" id="ARBA00022777"/>
    </source>
</evidence>
<dbReference type="GO" id="GO:0005524">
    <property type="term" value="F:ATP binding"/>
    <property type="evidence" value="ECO:0007669"/>
    <property type="project" value="UniProtKB-KW"/>
</dbReference>
<keyword evidence="2" id="KW-0808">Transferase</keyword>
<dbReference type="GO" id="GO:0004691">
    <property type="term" value="F:cAMP-dependent protein kinase activity"/>
    <property type="evidence" value="ECO:0007669"/>
    <property type="project" value="TreeGrafter"/>
</dbReference>
<dbReference type="PANTHER" id="PTHR24353">
    <property type="entry name" value="CYCLIC NUCLEOTIDE-DEPENDENT PROTEIN KINASE"/>
    <property type="match status" value="1"/>
</dbReference>
<keyword evidence="7" id="KW-1185">Reference proteome</keyword>
<gene>
    <name evidence="6" type="ORF">AKAME5_002987300</name>
</gene>
<evidence type="ECO:0000313" key="6">
    <source>
        <dbReference type="EMBL" id="GLD57116.1"/>
    </source>
</evidence>
<dbReference type="Gene3D" id="1.10.510.10">
    <property type="entry name" value="Transferase(Phosphotransferase) domain 1"/>
    <property type="match status" value="1"/>
</dbReference>
<evidence type="ECO:0000256" key="2">
    <source>
        <dbReference type="ARBA" id="ARBA00022679"/>
    </source>
</evidence>
<dbReference type="SUPFAM" id="SSF56112">
    <property type="entry name" value="Protein kinase-like (PK-like)"/>
    <property type="match status" value="1"/>
</dbReference>
<proteinExistence type="predicted"/>
<protein>
    <submittedName>
        <fullName evidence="6">cAMP-dependent protein kinase catalytic subunit PRKX</fullName>
    </submittedName>
</protein>
<evidence type="ECO:0000256" key="5">
    <source>
        <dbReference type="ARBA" id="ARBA00022840"/>
    </source>
</evidence>
<keyword evidence="1" id="KW-0723">Serine/threonine-protein kinase</keyword>
<reference evidence="6" key="1">
    <citation type="submission" date="2022-08" db="EMBL/GenBank/DDBJ databases">
        <title>Genome sequencing of akame (Lates japonicus).</title>
        <authorList>
            <person name="Hashiguchi Y."/>
            <person name="Takahashi H."/>
        </authorList>
    </citation>
    <scope>NUCLEOTIDE SEQUENCE</scope>
    <source>
        <strain evidence="6">Kochi</strain>
    </source>
</reference>
<comment type="caution">
    <text evidence="6">The sequence shown here is derived from an EMBL/GenBank/DDBJ whole genome shotgun (WGS) entry which is preliminary data.</text>
</comment>
<keyword evidence="5" id="KW-0067">ATP-binding</keyword>
<sequence>MKCTAVDSLTVSFSPRDLIKKFLVIDRARRLGNMKNGADDVKKHRWFKTIDWEAVPLRKLKVRAVLM</sequence>
<evidence type="ECO:0000256" key="3">
    <source>
        <dbReference type="ARBA" id="ARBA00022741"/>
    </source>
</evidence>
<dbReference type="Proteomes" id="UP001279410">
    <property type="component" value="Unassembled WGS sequence"/>
</dbReference>
<dbReference type="EMBL" id="BRZM01007834">
    <property type="protein sequence ID" value="GLD57116.1"/>
    <property type="molecule type" value="Genomic_DNA"/>
</dbReference>
<organism evidence="6 7">
    <name type="scientific">Lates japonicus</name>
    <name type="common">Japanese lates</name>
    <dbReference type="NCBI Taxonomy" id="270547"/>
    <lineage>
        <taxon>Eukaryota</taxon>
        <taxon>Metazoa</taxon>
        <taxon>Chordata</taxon>
        <taxon>Craniata</taxon>
        <taxon>Vertebrata</taxon>
        <taxon>Euteleostomi</taxon>
        <taxon>Actinopterygii</taxon>
        <taxon>Neopterygii</taxon>
        <taxon>Teleostei</taxon>
        <taxon>Neoteleostei</taxon>
        <taxon>Acanthomorphata</taxon>
        <taxon>Carangaria</taxon>
        <taxon>Carangaria incertae sedis</taxon>
        <taxon>Centropomidae</taxon>
        <taxon>Lates</taxon>
    </lineage>
</organism>
<evidence type="ECO:0000256" key="1">
    <source>
        <dbReference type="ARBA" id="ARBA00022527"/>
    </source>
</evidence>
<keyword evidence="4 6" id="KW-0418">Kinase</keyword>
<keyword evidence="3" id="KW-0547">Nucleotide-binding</keyword>
<dbReference type="PANTHER" id="PTHR24353:SF37">
    <property type="entry name" value="CAMP-DEPENDENT PROTEIN KINASE CATALYTIC SUBUNIT PRKX"/>
    <property type="match status" value="1"/>
</dbReference>
<dbReference type="AlphaFoldDB" id="A0AAD3MNL1"/>
<dbReference type="GO" id="GO:0005952">
    <property type="term" value="C:cAMP-dependent protein kinase complex"/>
    <property type="evidence" value="ECO:0007669"/>
    <property type="project" value="TreeGrafter"/>
</dbReference>
<evidence type="ECO:0000313" key="7">
    <source>
        <dbReference type="Proteomes" id="UP001279410"/>
    </source>
</evidence>
<dbReference type="InterPro" id="IPR011009">
    <property type="entry name" value="Kinase-like_dom_sf"/>
</dbReference>